<comment type="subcellular location">
    <subcellularLocation>
        <location evidence="1">Membrane</location>
        <topology evidence="1">Multi-pass membrane protein</topology>
    </subcellularLocation>
</comment>
<accession>A0A1I8FRK0</accession>
<evidence type="ECO:0000313" key="8">
    <source>
        <dbReference type="Proteomes" id="UP000095280"/>
    </source>
</evidence>
<evidence type="ECO:0000313" key="9">
    <source>
        <dbReference type="WBParaSite" id="maker-unitig_43799-snap-gene-0.2-mRNA-1"/>
    </source>
</evidence>
<feature type="compositionally biased region" description="Low complexity" evidence="5">
    <location>
        <begin position="316"/>
        <end position="328"/>
    </location>
</feature>
<feature type="region of interest" description="Disordered" evidence="5">
    <location>
        <begin position="756"/>
        <end position="806"/>
    </location>
</feature>
<name>A0A1I8FRK0_9PLAT</name>
<dbReference type="SUPFAM" id="SSF81321">
    <property type="entry name" value="Family A G protein-coupled receptor-like"/>
    <property type="match status" value="1"/>
</dbReference>
<evidence type="ECO:0000256" key="2">
    <source>
        <dbReference type="ARBA" id="ARBA00023040"/>
    </source>
</evidence>
<feature type="transmembrane region" description="Helical" evidence="6">
    <location>
        <begin position="473"/>
        <end position="497"/>
    </location>
</feature>
<dbReference type="PANTHER" id="PTHR24243:SF208">
    <property type="entry name" value="PYROKININ-1 RECEPTOR"/>
    <property type="match status" value="1"/>
</dbReference>
<dbReference type="InterPro" id="IPR014044">
    <property type="entry name" value="CAP_dom"/>
</dbReference>
<keyword evidence="6" id="KW-0812">Transmembrane</keyword>
<dbReference type="AlphaFoldDB" id="A0A1I8FRK0"/>
<proteinExistence type="predicted"/>
<dbReference type="InterPro" id="IPR018244">
    <property type="entry name" value="Allrgn_V5/Tpx1_CS"/>
</dbReference>
<sequence length="813" mass="89402">MKMVQGSQEYRGSQCTAQWYSEIEMYDFNGGENQMNCGHFSQVVWKSTKEAGFGKAMAPDAQDVYSRAPTRFRRNFAAPRRGVCAMTGGGEDDAELRETFADEVAKQHNELRRRHGAPELRRSKSFGPGWRRAGPSCSSQSGGCSIAQRGLQRRAALGRISREAGGGHQRVGLAAGWQGRPAGAAVVRRETPVRPFGARTLANTYAEVALRRSLQPAWFGVLPRGPGRRGWPLDPDTRETSAWLCQSDTLAQFLFVLLLDWTEVLTVLADIPADLTCRGADGQTTRLARCQRFTYLGGLVPHVEEDLGGGAEDLPGRSSVRSGPSSSPKRCPTARVLGLWQAMVETVLLCNAETWTPTATLERQLDSAHSGLLPAAFRADESVGTEALYDRAQAAAARRRLQLAAGHVIRAEGYCPQPVQDVLLLTLQGGTETTQFLGIKFTIDKMKLPNCSQRGSNYTSIFNGQDGDAVVRYLLLIYPLLFLVIGVPANVVSSVLWSRRMYDSRGSTALLLTSLCIVDTLVLVQGCLRHLLMTVACVDIRPLLGCRAPMFLHTWLSTYSVWIICLMMCWRTAGLAYCAPRPTLRCDKRFKHLSWHFHTLDSLIYSYVPFALIVATNGVIVAKLGQRRRRHGAASTASIANADRGAAARSRRSGNGGGGGGPTGRRASNKIFCTVFCMALCHLLFTSPIVIWYLGVSDACNFAENGTKCTRLEFAWKILERLNHLTHFFIFSTTSSLFVGDLKSLARTVRSSLRSQRTRTWRTSTRRGVPARDASPPRQRREDEGRLQSAASEAGPEQLAAQQLGSATWLAQH</sequence>
<feature type="region of interest" description="Disordered" evidence="5">
    <location>
        <begin position="635"/>
        <end position="663"/>
    </location>
</feature>
<dbReference type="InterPro" id="IPR035940">
    <property type="entry name" value="CAP_sf"/>
</dbReference>
<dbReference type="WBParaSite" id="maker-unitig_43799-snap-gene-0.2-mRNA-1">
    <property type="protein sequence ID" value="maker-unitig_43799-snap-gene-0.2-mRNA-1"/>
    <property type="gene ID" value="maker-unitig_43799-snap-gene-0.2"/>
</dbReference>
<keyword evidence="4" id="KW-0807">Transducer</keyword>
<dbReference type="GO" id="GO:0016020">
    <property type="term" value="C:membrane"/>
    <property type="evidence" value="ECO:0007669"/>
    <property type="project" value="UniProtKB-SubCell"/>
</dbReference>
<dbReference type="Gene3D" id="1.20.1070.10">
    <property type="entry name" value="Rhodopsin 7-helix transmembrane proteins"/>
    <property type="match status" value="2"/>
</dbReference>
<feature type="region of interest" description="Disordered" evidence="5">
    <location>
        <begin position="120"/>
        <end position="144"/>
    </location>
</feature>
<evidence type="ECO:0000256" key="5">
    <source>
        <dbReference type="SAM" id="MobiDB-lite"/>
    </source>
</evidence>
<keyword evidence="2" id="KW-0297">G-protein coupled receptor</keyword>
<reference evidence="9" key="1">
    <citation type="submission" date="2016-11" db="UniProtKB">
        <authorList>
            <consortium name="WormBaseParasite"/>
        </authorList>
    </citation>
    <scope>IDENTIFICATION</scope>
</reference>
<feature type="transmembrane region" description="Helical" evidence="6">
    <location>
        <begin position="559"/>
        <end position="579"/>
    </location>
</feature>
<keyword evidence="6" id="KW-1133">Transmembrane helix</keyword>
<dbReference type="SUPFAM" id="SSF55797">
    <property type="entry name" value="PR-1-like"/>
    <property type="match status" value="1"/>
</dbReference>
<dbReference type="PANTHER" id="PTHR24243">
    <property type="entry name" value="G-PROTEIN COUPLED RECEPTOR"/>
    <property type="match status" value="1"/>
</dbReference>
<feature type="compositionally biased region" description="Gly residues" evidence="5">
    <location>
        <begin position="654"/>
        <end position="663"/>
    </location>
</feature>
<evidence type="ECO:0000259" key="7">
    <source>
        <dbReference type="Pfam" id="PF00188"/>
    </source>
</evidence>
<evidence type="ECO:0000256" key="3">
    <source>
        <dbReference type="ARBA" id="ARBA00023170"/>
    </source>
</evidence>
<feature type="transmembrane region" description="Helical" evidence="6">
    <location>
        <begin position="671"/>
        <end position="695"/>
    </location>
</feature>
<evidence type="ECO:0000256" key="6">
    <source>
        <dbReference type="SAM" id="Phobius"/>
    </source>
</evidence>
<dbReference type="PROSITE" id="PS01009">
    <property type="entry name" value="CRISP_1"/>
    <property type="match status" value="1"/>
</dbReference>
<dbReference type="GO" id="GO:0004930">
    <property type="term" value="F:G protein-coupled receptor activity"/>
    <property type="evidence" value="ECO:0007669"/>
    <property type="project" value="UniProtKB-KW"/>
</dbReference>
<dbReference type="Gene3D" id="3.40.33.10">
    <property type="entry name" value="CAP"/>
    <property type="match status" value="1"/>
</dbReference>
<evidence type="ECO:0000256" key="1">
    <source>
        <dbReference type="ARBA" id="ARBA00004141"/>
    </source>
</evidence>
<keyword evidence="6" id="KW-0472">Membrane</keyword>
<keyword evidence="3" id="KW-0675">Receptor</keyword>
<dbReference type="GO" id="GO:0005576">
    <property type="term" value="C:extracellular region"/>
    <property type="evidence" value="ECO:0007669"/>
    <property type="project" value="InterPro"/>
</dbReference>
<dbReference type="Pfam" id="PF00188">
    <property type="entry name" value="CAP"/>
    <property type="match status" value="1"/>
</dbReference>
<organism evidence="8 9">
    <name type="scientific">Macrostomum lignano</name>
    <dbReference type="NCBI Taxonomy" id="282301"/>
    <lineage>
        <taxon>Eukaryota</taxon>
        <taxon>Metazoa</taxon>
        <taxon>Spiralia</taxon>
        <taxon>Lophotrochozoa</taxon>
        <taxon>Platyhelminthes</taxon>
        <taxon>Rhabditophora</taxon>
        <taxon>Macrostomorpha</taxon>
        <taxon>Macrostomida</taxon>
        <taxon>Macrostomidae</taxon>
        <taxon>Macrostomum</taxon>
    </lineage>
</organism>
<feature type="region of interest" description="Disordered" evidence="5">
    <location>
        <begin position="307"/>
        <end position="330"/>
    </location>
</feature>
<keyword evidence="8" id="KW-1185">Reference proteome</keyword>
<protein>
    <submittedName>
        <fullName evidence="9">SCP domain-containing protein</fullName>
    </submittedName>
</protein>
<dbReference type="Proteomes" id="UP000095280">
    <property type="component" value="Unplaced"/>
</dbReference>
<feature type="domain" description="SCP" evidence="7">
    <location>
        <begin position="8"/>
        <end position="63"/>
    </location>
</feature>
<evidence type="ECO:0000256" key="4">
    <source>
        <dbReference type="ARBA" id="ARBA00023224"/>
    </source>
</evidence>